<dbReference type="Pfam" id="PF11645">
    <property type="entry name" value="PDDEXK_5"/>
    <property type="match status" value="1"/>
</dbReference>
<dbReference type="Gene3D" id="3.40.1350.10">
    <property type="match status" value="1"/>
</dbReference>
<dbReference type="KEGG" id="vg:13826854"/>
<reference evidence="2 3" key="1">
    <citation type="journal article" date="2012" name="J. Virol.">
        <title>Complete Genome Sequence of Pectobacterium carotovorum subsp. carotovorum Bacteriophage My1.</title>
        <authorList>
            <person name="Lee D.H."/>
            <person name="Lee J.H."/>
            <person name="Shin H."/>
            <person name="Ji S."/>
            <person name="Roh E."/>
            <person name="Jung K."/>
            <person name="Ryu S."/>
            <person name="Choi J."/>
            <person name="Heu S."/>
        </authorList>
    </citation>
    <scope>NUCLEOTIDE SEQUENCE [LARGE SCALE GENOMIC DNA]</scope>
</reference>
<accession>J9QGQ8</accession>
<name>J9QGQ8_9CAUD</name>
<sequence length="133" mass="15525">MNSKHVGNIAESRFIYECVRRQIDISLPFGDNARYDAIIDSANRLLKVQVKTLRKVEEGKYEFSTRSNSVKGEARKHYKDSVDYFFAYNEEDDIYVFMPIDIVGDKYQVAVRTIPPKNNQKIGINMVEDYQML</sequence>
<dbReference type="InterPro" id="IPR021671">
    <property type="entry name" value="PD(D/E)XK_Endonuc"/>
</dbReference>
<organism evidence="2 3">
    <name type="scientific">Pectobacterium phage My1</name>
    <dbReference type="NCBI Taxonomy" id="1204539"/>
    <lineage>
        <taxon>Viruses</taxon>
        <taxon>Duplodnaviria</taxon>
        <taxon>Heunggongvirae</taxon>
        <taxon>Uroviricota</taxon>
        <taxon>Caudoviricetes</taxon>
        <taxon>Demerecviridae</taxon>
        <taxon>Mccorquodalevirinae</taxon>
        <taxon>Myunavirus</taxon>
        <taxon>Myunavirus My1</taxon>
    </lineage>
</organism>
<keyword evidence="3" id="KW-1185">Reference proteome</keyword>
<protein>
    <recommendedName>
        <fullName evidence="1">PD(D/E)XK endonuclease domain-containing protein</fullName>
    </recommendedName>
</protein>
<dbReference type="EMBL" id="JX195166">
    <property type="protein sequence ID" value="AFQ22215.1"/>
    <property type="molecule type" value="Genomic_DNA"/>
</dbReference>
<proteinExistence type="predicted"/>
<feature type="domain" description="PD(D/E)XK endonuclease" evidence="1">
    <location>
        <begin position="1"/>
        <end position="132"/>
    </location>
</feature>
<gene>
    <name evidence="2" type="ORF">My1_056</name>
</gene>
<evidence type="ECO:0000313" key="2">
    <source>
        <dbReference type="EMBL" id="AFQ22215.1"/>
    </source>
</evidence>
<dbReference type="Proteomes" id="UP000006280">
    <property type="component" value="Segment"/>
</dbReference>
<dbReference type="RefSeq" id="YP_006906308.1">
    <property type="nucleotide sequence ID" value="NC_018837.1"/>
</dbReference>
<evidence type="ECO:0000313" key="3">
    <source>
        <dbReference type="Proteomes" id="UP000006280"/>
    </source>
</evidence>
<evidence type="ECO:0000259" key="1">
    <source>
        <dbReference type="Pfam" id="PF11645"/>
    </source>
</evidence>
<dbReference type="InterPro" id="IPR011856">
    <property type="entry name" value="tRNA_endonuc-like_dom_sf"/>
</dbReference>
<dbReference type="GeneID" id="13826854"/>
<dbReference type="GO" id="GO:0003676">
    <property type="term" value="F:nucleic acid binding"/>
    <property type="evidence" value="ECO:0007669"/>
    <property type="project" value="InterPro"/>
</dbReference>